<comment type="caution">
    <text evidence="1">The sequence shown here is derived from an EMBL/GenBank/DDBJ whole genome shotgun (WGS) entry which is preliminary data.</text>
</comment>
<dbReference type="Proteomes" id="UP001187192">
    <property type="component" value="Unassembled WGS sequence"/>
</dbReference>
<dbReference type="EMBL" id="BTGU01000006">
    <property type="protein sequence ID" value="GMN36537.1"/>
    <property type="molecule type" value="Genomic_DNA"/>
</dbReference>
<gene>
    <name evidence="1" type="ORF">TIFTF001_006074</name>
</gene>
<accession>A0AA88D085</accession>
<reference evidence="1" key="1">
    <citation type="submission" date="2023-07" db="EMBL/GenBank/DDBJ databases">
        <title>draft genome sequence of fig (Ficus carica).</title>
        <authorList>
            <person name="Takahashi T."/>
            <person name="Nishimura K."/>
        </authorList>
    </citation>
    <scope>NUCLEOTIDE SEQUENCE</scope>
</reference>
<proteinExistence type="predicted"/>
<dbReference type="AlphaFoldDB" id="A0AA88D085"/>
<protein>
    <submittedName>
        <fullName evidence="1">Uncharacterized protein</fullName>
    </submittedName>
</protein>
<sequence>MRFQRDFRVILHCFRRSLATASTISPASVGWRPQCRDFSRRDLVCDGAEVVTATGENGRWAFWEF</sequence>
<evidence type="ECO:0000313" key="2">
    <source>
        <dbReference type="Proteomes" id="UP001187192"/>
    </source>
</evidence>
<name>A0AA88D085_FICCA</name>
<organism evidence="1 2">
    <name type="scientific">Ficus carica</name>
    <name type="common">Common fig</name>
    <dbReference type="NCBI Taxonomy" id="3494"/>
    <lineage>
        <taxon>Eukaryota</taxon>
        <taxon>Viridiplantae</taxon>
        <taxon>Streptophyta</taxon>
        <taxon>Embryophyta</taxon>
        <taxon>Tracheophyta</taxon>
        <taxon>Spermatophyta</taxon>
        <taxon>Magnoliopsida</taxon>
        <taxon>eudicotyledons</taxon>
        <taxon>Gunneridae</taxon>
        <taxon>Pentapetalae</taxon>
        <taxon>rosids</taxon>
        <taxon>fabids</taxon>
        <taxon>Rosales</taxon>
        <taxon>Moraceae</taxon>
        <taxon>Ficeae</taxon>
        <taxon>Ficus</taxon>
    </lineage>
</organism>
<evidence type="ECO:0000313" key="1">
    <source>
        <dbReference type="EMBL" id="GMN36537.1"/>
    </source>
</evidence>
<keyword evidence="2" id="KW-1185">Reference proteome</keyword>